<organism evidence="3 6">
    <name type="scientific">Vibrio anguillarum</name>
    <name type="common">Listonella anguillarum</name>
    <dbReference type="NCBI Taxonomy" id="55601"/>
    <lineage>
        <taxon>Bacteria</taxon>
        <taxon>Pseudomonadati</taxon>
        <taxon>Pseudomonadota</taxon>
        <taxon>Gammaproteobacteria</taxon>
        <taxon>Vibrionales</taxon>
        <taxon>Vibrionaceae</taxon>
        <taxon>Vibrio</taxon>
    </lineage>
</organism>
<dbReference type="Pfam" id="PF07295">
    <property type="entry name" value="DUF1451"/>
    <property type="match status" value="1"/>
</dbReference>
<protein>
    <submittedName>
        <fullName evidence="3">Zinc ribbon-containing protein</fullName>
    </submittedName>
</protein>
<name>A0A241PP00_VIBAN</name>
<gene>
    <name evidence="1" type="ORF">DYL72_12420</name>
    <name evidence="2" type="ORF">EAY46_00200</name>
    <name evidence="3" type="ORF">ERJ77_14600</name>
</gene>
<dbReference type="Proteomes" id="UP000256923">
    <property type="component" value="Chromosome 1"/>
</dbReference>
<reference evidence="3 5" key="2">
    <citation type="journal article" date="2021" name="PeerJ">
        <title>Analysis of 44 Vibrio anguillarum genomes reveals high genetic diversity.</title>
        <authorList>
            <person name="Hansen M.J."/>
            <person name="Dalsgaard I."/>
        </authorList>
    </citation>
    <scope>NUCLEOTIDE SEQUENCE</scope>
    <source>
        <strain evidence="2 5">040915-1/1B</strain>
        <strain evidence="3">850617-1/1</strain>
    </source>
</reference>
<sequence>MMPKRKTSYEEIVDDVIETLKHSPDEMSQVLQTSGKVVDAANNLTKDELALISAYVKADLKEFADSFEESRSSPFSLMITNSIWQGLFEITDKTKVEWVELFQDLERQGLYQAGEMIGLGMLVCDHCGHKTQYNHPTEIMPCIQCGQTAFTRQPLKP</sequence>
<dbReference type="InterPro" id="IPR009912">
    <property type="entry name" value="DUF1451"/>
</dbReference>
<keyword evidence="5" id="KW-1185">Reference proteome</keyword>
<dbReference type="EMBL" id="SCLC01000012">
    <property type="protein sequence ID" value="MBF4435729.1"/>
    <property type="molecule type" value="Genomic_DNA"/>
</dbReference>
<evidence type="ECO:0000313" key="3">
    <source>
        <dbReference type="EMBL" id="MBF4435729.1"/>
    </source>
</evidence>
<evidence type="ECO:0000313" key="1">
    <source>
        <dbReference type="EMBL" id="AZS25740.1"/>
    </source>
</evidence>
<dbReference type="EMBL" id="CP034672">
    <property type="protein sequence ID" value="AZS25740.1"/>
    <property type="molecule type" value="Genomic_DNA"/>
</dbReference>
<evidence type="ECO:0000313" key="2">
    <source>
        <dbReference type="EMBL" id="MBF4371510.1"/>
    </source>
</evidence>
<dbReference type="EMBL" id="RDPI01000001">
    <property type="protein sequence ID" value="MBF4371510.1"/>
    <property type="molecule type" value="Genomic_DNA"/>
</dbReference>
<dbReference type="Proteomes" id="UP000726136">
    <property type="component" value="Unassembled WGS sequence"/>
</dbReference>
<reference evidence="1 4" key="1">
    <citation type="submission" date="2018-12" db="EMBL/GenBank/DDBJ databases">
        <title>Characterization and Draft Genome of Vibrio anguillarum J360 Marine Pathogen Isolated from an Outbreak in Lumpfish (Cyclopterus lumpus).</title>
        <authorList>
            <person name="Vasquez J.I."/>
            <person name="Cao T."/>
            <person name="Chakraborty S."/>
            <person name="Gnanagobal H."/>
            <person name="Wescot J."/>
            <person name="Boyce D."/>
            <person name="Santander J."/>
        </authorList>
    </citation>
    <scope>NUCLEOTIDE SEQUENCE [LARGE SCALE GENOMIC DNA]</scope>
    <source>
        <strain evidence="1 4">J360</strain>
    </source>
</reference>
<evidence type="ECO:0000313" key="4">
    <source>
        <dbReference type="Proteomes" id="UP000256923"/>
    </source>
</evidence>
<dbReference type="Proteomes" id="UP000786185">
    <property type="component" value="Unassembled WGS sequence"/>
</dbReference>
<evidence type="ECO:0000313" key="5">
    <source>
        <dbReference type="Proteomes" id="UP000726136"/>
    </source>
</evidence>
<dbReference type="NCBIfam" id="NF008261">
    <property type="entry name" value="PRK11032.1"/>
    <property type="match status" value="1"/>
</dbReference>
<proteinExistence type="predicted"/>
<evidence type="ECO:0000313" key="6">
    <source>
        <dbReference type="Proteomes" id="UP000786185"/>
    </source>
</evidence>
<dbReference type="AlphaFoldDB" id="A0A241PP00"/>
<accession>A0A241PP00</accession>